<feature type="compositionally biased region" description="Basic residues" evidence="1">
    <location>
        <begin position="85"/>
        <end position="97"/>
    </location>
</feature>
<accession>A0A1D2NBB7</accession>
<proteinExistence type="predicted"/>
<evidence type="ECO:0000313" key="2">
    <source>
        <dbReference type="EMBL" id="ODN02296.1"/>
    </source>
</evidence>
<reference evidence="2 3" key="1">
    <citation type="journal article" date="2016" name="Genome Biol. Evol.">
        <title>Gene Family Evolution Reflects Adaptation to Soil Environmental Stressors in the Genome of the Collembolan Orchesella cincta.</title>
        <authorList>
            <person name="Faddeeva-Vakhrusheva A."/>
            <person name="Derks M.F."/>
            <person name="Anvar S.Y."/>
            <person name="Agamennone V."/>
            <person name="Suring W."/>
            <person name="Smit S."/>
            <person name="van Straalen N.M."/>
            <person name="Roelofs D."/>
        </authorList>
    </citation>
    <scope>NUCLEOTIDE SEQUENCE [LARGE SCALE GENOMIC DNA]</scope>
    <source>
        <tissue evidence="2">Mixed pool</tissue>
    </source>
</reference>
<keyword evidence="3" id="KW-1185">Reference proteome</keyword>
<name>A0A1D2NBB7_ORCCI</name>
<dbReference type="Proteomes" id="UP000094527">
    <property type="component" value="Unassembled WGS sequence"/>
</dbReference>
<protein>
    <submittedName>
        <fullName evidence="2">Endoribonuclease Dicer</fullName>
    </submittedName>
</protein>
<comment type="caution">
    <text evidence="2">The sequence shown here is derived from an EMBL/GenBank/DDBJ whole genome shotgun (WGS) entry which is preliminary data.</text>
</comment>
<dbReference type="AlphaFoldDB" id="A0A1D2NBB7"/>
<organism evidence="2 3">
    <name type="scientific">Orchesella cincta</name>
    <name type="common">Springtail</name>
    <name type="synonym">Podura cincta</name>
    <dbReference type="NCBI Taxonomy" id="48709"/>
    <lineage>
        <taxon>Eukaryota</taxon>
        <taxon>Metazoa</taxon>
        <taxon>Ecdysozoa</taxon>
        <taxon>Arthropoda</taxon>
        <taxon>Hexapoda</taxon>
        <taxon>Collembola</taxon>
        <taxon>Entomobryomorpha</taxon>
        <taxon>Entomobryoidea</taxon>
        <taxon>Orchesellidae</taxon>
        <taxon>Orchesellinae</taxon>
        <taxon>Orchesella</taxon>
    </lineage>
</organism>
<evidence type="ECO:0000256" key="1">
    <source>
        <dbReference type="SAM" id="MobiDB-lite"/>
    </source>
</evidence>
<evidence type="ECO:0000313" key="3">
    <source>
        <dbReference type="Proteomes" id="UP000094527"/>
    </source>
</evidence>
<dbReference type="EMBL" id="LJIJ01000117">
    <property type="protein sequence ID" value="ODN02296.1"/>
    <property type="molecule type" value="Genomic_DNA"/>
</dbReference>
<gene>
    <name evidence="2" type="ORF">Ocin01_04376</name>
</gene>
<feature type="region of interest" description="Disordered" evidence="1">
    <location>
        <begin position="68"/>
        <end position="102"/>
    </location>
</feature>
<sequence>MSFINIDVHSEFFTPQEYPVEILEIAKSNDIITCCLTPPAKQFLAFMLIKEYYYTTNGFSVFIQNPSKEVSPETEEDPEVDTERPRKKGKKSRKNGRKTSDVVVADSEDNAQIIGNPIPICHLPFESLTNIPTSRLPTELLEEVTAKVTNNASESSVLVCDGSQFLELCRQFSDDKFLDRVNLIVIDNVHESLRDGDIRRELVEILKIIRTCNDRRRSGDSLPASELFI</sequence>